<name>A0A2N9GNV3_FAGSY</name>
<dbReference type="InterPro" id="IPR005135">
    <property type="entry name" value="Endo/exonuclease/phosphatase"/>
</dbReference>
<dbReference type="InterPro" id="IPR036691">
    <property type="entry name" value="Endo/exonu/phosph_ase_sf"/>
</dbReference>
<dbReference type="InterPro" id="IPR025558">
    <property type="entry name" value="DUF4283"/>
</dbReference>
<evidence type="ECO:0000259" key="2">
    <source>
        <dbReference type="Pfam" id="PF14111"/>
    </source>
</evidence>
<evidence type="ECO:0000259" key="1">
    <source>
        <dbReference type="Pfam" id="PF03372"/>
    </source>
</evidence>
<dbReference type="PANTHER" id="PTHR33710:SF77">
    <property type="entry name" value="DNASE I-LIKE SUPERFAMILY PROTEIN"/>
    <property type="match status" value="1"/>
</dbReference>
<evidence type="ECO:0000313" key="3">
    <source>
        <dbReference type="EMBL" id="SPD01163.1"/>
    </source>
</evidence>
<accession>A0A2N9GNV3</accession>
<dbReference type="Pfam" id="PF03372">
    <property type="entry name" value="Exo_endo_phos"/>
    <property type="match status" value="1"/>
</dbReference>
<organism evidence="3">
    <name type="scientific">Fagus sylvatica</name>
    <name type="common">Beechnut</name>
    <dbReference type="NCBI Taxonomy" id="28930"/>
    <lineage>
        <taxon>Eukaryota</taxon>
        <taxon>Viridiplantae</taxon>
        <taxon>Streptophyta</taxon>
        <taxon>Embryophyta</taxon>
        <taxon>Tracheophyta</taxon>
        <taxon>Spermatophyta</taxon>
        <taxon>Magnoliopsida</taxon>
        <taxon>eudicotyledons</taxon>
        <taxon>Gunneridae</taxon>
        <taxon>Pentapetalae</taxon>
        <taxon>rosids</taxon>
        <taxon>fabids</taxon>
        <taxon>Fagales</taxon>
        <taxon>Fagaceae</taxon>
        <taxon>Fagus</taxon>
    </lineage>
</organism>
<gene>
    <name evidence="3" type="ORF">FSB_LOCUS29045</name>
</gene>
<proteinExistence type="predicted"/>
<feature type="domain" description="DUF4283" evidence="2">
    <location>
        <begin position="57"/>
        <end position="119"/>
    </location>
</feature>
<dbReference type="PANTHER" id="PTHR33710">
    <property type="entry name" value="BNAC02G09200D PROTEIN"/>
    <property type="match status" value="1"/>
</dbReference>
<feature type="domain" description="Endonuclease/exonuclease/phosphatase" evidence="1">
    <location>
        <begin position="286"/>
        <end position="412"/>
    </location>
</feature>
<dbReference type="GO" id="GO:0003824">
    <property type="term" value="F:catalytic activity"/>
    <property type="evidence" value="ECO:0007669"/>
    <property type="project" value="InterPro"/>
</dbReference>
<reference evidence="3" key="1">
    <citation type="submission" date="2018-02" db="EMBL/GenBank/DDBJ databases">
        <authorList>
            <person name="Cohen D.B."/>
            <person name="Kent A.D."/>
        </authorList>
    </citation>
    <scope>NUCLEOTIDE SEQUENCE</scope>
</reference>
<dbReference type="Pfam" id="PF14111">
    <property type="entry name" value="DUF4283"/>
    <property type="match status" value="1"/>
</dbReference>
<dbReference type="EMBL" id="OIVN01002166">
    <property type="protein sequence ID" value="SPD01163.1"/>
    <property type="molecule type" value="Genomic_DNA"/>
</dbReference>
<dbReference type="SUPFAM" id="SSF56219">
    <property type="entry name" value="DNase I-like"/>
    <property type="match status" value="1"/>
</dbReference>
<protein>
    <submittedName>
        <fullName evidence="3">Uncharacterized protein</fullName>
    </submittedName>
</protein>
<dbReference type="Gene3D" id="3.60.10.10">
    <property type="entry name" value="Endonuclease/exonuclease/phosphatase"/>
    <property type="match status" value="2"/>
</dbReference>
<dbReference type="AlphaFoldDB" id="A0A2N9GNV3"/>
<sequence>MDSEELAIPSIEDITHRTQKVSCADNRLSLQISQPNLNQSNLLLIGKLISSHNFHALVILDVVTKAWNPSRRIQVSKVERNMFVFTFEHVADRDLAFSRRPWTIRGAHLILKIWNQDLSYSEVDFSRSPFWIQVHGLPPAWFNRENIELIGNKAGVVLEVDWVNEPSFHWQRCRRELYEIPPVETQVVEDVPGVSMLAIDIGARTEFGVLEGSTKLVDKRGVESTIVVLSGHKDVCKCGRVLEFGRVDQTCFSKSDLVPSGNVDLSEAPGGGLFPAPSKSMRILGWNCRGICNTLTVRALRALVKGHHPQVIFLCETKASESCLLKNAGSLGFSKHLIVAAQERSGGICLFWSADFLVEKRCKAWTNLLALLESIVGPWLCFGDFNMILDVKEKSGGRVGSNSALNYLSSLMFELGAVDLGYAGAKFTWCNKQWGRGSIRERLDRGIANMEWRMEFPRANVLHLGAVNSDHCPLLIDTNPIDVRCPRPFRFEAMWAEDARCYGVIDKAWKKFCGQ</sequence>